<dbReference type="AlphaFoldDB" id="A0A927N039"/>
<reference evidence="2" key="1">
    <citation type="submission" date="2020-10" db="EMBL/GenBank/DDBJ databases">
        <title>Sequencing the genomes of 1000 actinobacteria strains.</title>
        <authorList>
            <person name="Klenk H.-P."/>
        </authorList>
    </citation>
    <scope>NUCLEOTIDE SEQUENCE</scope>
    <source>
        <strain evidence="2">DSM 45354</strain>
    </source>
</reference>
<dbReference type="GO" id="GO:0003824">
    <property type="term" value="F:catalytic activity"/>
    <property type="evidence" value="ECO:0007669"/>
    <property type="project" value="UniProtKB-ARBA"/>
</dbReference>
<proteinExistence type="predicted"/>
<dbReference type="PANTHER" id="PTHR43798:SF33">
    <property type="entry name" value="HYDROLASE, PUTATIVE (AFU_ORTHOLOGUE AFUA_2G14860)-RELATED"/>
    <property type="match status" value="1"/>
</dbReference>
<dbReference type="InterPro" id="IPR050266">
    <property type="entry name" value="AB_hydrolase_sf"/>
</dbReference>
<protein>
    <submittedName>
        <fullName evidence="2">Pimeloyl-ACP methyl ester carboxylesterase</fullName>
    </submittedName>
</protein>
<keyword evidence="3" id="KW-1185">Reference proteome</keyword>
<dbReference type="Gene3D" id="3.40.50.1820">
    <property type="entry name" value="alpha/beta hydrolase"/>
    <property type="match status" value="1"/>
</dbReference>
<accession>A0A927N039</accession>
<gene>
    <name evidence="2" type="ORF">HEB94_005316</name>
</gene>
<comment type="caution">
    <text evidence="2">The sequence shown here is derived from an EMBL/GenBank/DDBJ whole genome shotgun (WGS) entry which is preliminary data.</text>
</comment>
<dbReference type="EMBL" id="JADBEM010000001">
    <property type="protein sequence ID" value="MBE1608468.1"/>
    <property type="molecule type" value="Genomic_DNA"/>
</dbReference>
<dbReference type="Proteomes" id="UP000638648">
    <property type="component" value="Unassembled WGS sequence"/>
</dbReference>
<dbReference type="GO" id="GO:0016020">
    <property type="term" value="C:membrane"/>
    <property type="evidence" value="ECO:0007669"/>
    <property type="project" value="TreeGrafter"/>
</dbReference>
<name>A0A927N039_9ACTN</name>
<evidence type="ECO:0000259" key="1">
    <source>
        <dbReference type="Pfam" id="PF12697"/>
    </source>
</evidence>
<evidence type="ECO:0000313" key="3">
    <source>
        <dbReference type="Proteomes" id="UP000638648"/>
    </source>
</evidence>
<dbReference type="InterPro" id="IPR029058">
    <property type="entry name" value="AB_hydrolase_fold"/>
</dbReference>
<dbReference type="PANTHER" id="PTHR43798">
    <property type="entry name" value="MONOACYLGLYCEROL LIPASE"/>
    <property type="match status" value="1"/>
</dbReference>
<dbReference type="Pfam" id="PF12697">
    <property type="entry name" value="Abhydrolase_6"/>
    <property type="match status" value="1"/>
</dbReference>
<dbReference type="RefSeq" id="WP_192752239.1">
    <property type="nucleotide sequence ID" value="NZ_BAABJL010000097.1"/>
</dbReference>
<evidence type="ECO:0000313" key="2">
    <source>
        <dbReference type="EMBL" id="MBE1608468.1"/>
    </source>
</evidence>
<dbReference type="SUPFAM" id="SSF53474">
    <property type="entry name" value="alpha/beta-Hydrolases"/>
    <property type="match status" value="1"/>
</dbReference>
<sequence>MSASTPAPTLNHVELPQGTVTYLVAGPADSAFPPVVFVHGLLVDSQLWTGVADVLAERGIRSYAPNWPLGSHRVPMNADADLSPRGMAATINRFLAALDLTDVTLVGSDTGGALCQFTIDTDHRRIGRLVLTNCDAFDHFPPSEFVGLIRVGRHAALIKPLLTALEPTAIRHSRRGYGLLFASKPDPKVTRSWIEPARRDKAIRRDAAKLMSTMRPTDLLDVSSRFDDFTKPVHIVWGDADTCFRISFAEQLAAAFPNATLTTVTGGRTFISMEFPEQVADVISKASEPVG</sequence>
<organism evidence="2 3">
    <name type="scientific">Actinopolymorpha pittospori</name>
    <dbReference type="NCBI Taxonomy" id="648752"/>
    <lineage>
        <taxon>Bacteria</taxon>
        <taxon>Bacillati</taxon>
        <taxon>Actinomycetota</taxon>
        <taxon>Actinomycetes</taxon>
        <taxon>Propionibacteriales</taxon>
        <taxon>Actinopolymorphaceae</taxon>
        <taxon>Actinopolymorpha</taxon>
    </lineage>
</organism>
<dbReference type="InterPro" id="IPR000073">
    <property type="entry name" value="AB_hydrolase_1"/>
</dbReference>
<feature type="domain" description="AB hydrolase-1" evidence="1">
    <location>
        <begin position="35"/>
        <end position="282"/>
    </location>
</feature>